<dbReference type="EMBL" id="CAJVRM010000218">
    <property type="protein sequence ID" value="CAG8977450.1"/>
    <property type="molecule type" value="Genomic_DNA"/>
</dbReference>
<protein>
    <submittedName>
        <fullName evidence="2">Uncharacterized protein</fullName>
    </submittedName>
</protein>
<evidence type="ECO:0000256" key="1">
    <source>
        <dbReference type="SAM" id="Phobius"/>
    </source>
</evidence>
<organism evidence="2 3">
    <name type="scientific">Hymenoscyphus albidus</name>
    <dbReference type="NCBI Taxonomy" id="595503"/>
    <lineage>
        <taxon>Eukaryota</taxon>
        <taxon>Fungi</taxon>
        <taxon>Dikarya</taxon>
        <taxon>Ascomycota</taxon>
        <taxon>Pezizomycotina</taxon>
        <taxon>Leotiomycetes</taxon>
        <taxon>Helotiales</taxon>
        <taxon>Helotiaceae</taxon>
        <taxon>Hymenoscyphus</taxon>
    </lineage>
</organism>
<feature type="transmembrane region" description="Helical" evidence="1">
    <location>
        <begin position="77"/>
        <end position="98"/>
    </location>
</feature>
<proteinExistence type="predicted"/>
<comment type="caution">
    <text evidence="2">The sequence shown here is derived from an EMBL/GenBank/DDBJ whole genome shotgun (WGS) entry which is preliminary data.</text>
</comment>
<keyword evidence="3" id="KW-1185">Reference proteome</keyword>
<gene>
    <name evidence="2" type="ORF">HYALB_00007783</name>
</gene>
<feature type="transmembrane region" description="Helical" evidence="1">
    <location>
        <begin position="35"/>
        <end position="56"/>
    </location>
</feature>
<dbReference type="AlphaFoldDB" id="A0A9N9LLA3"/>
<keyword evidence="1" id="KW-0472">Membrane</keyword>
<dbReference type="OrthoDB" id="10352324at2759"/>
<evidence type="ECO:0000313" key="2">
    <source>
        <dbReference type="EMBL" id="CAG8977450.1"/>
    </source>
</evidence>
<sequence>MARGLLTFIIVQQLAKDHGSYPHLDPSPAPGEHEIAALMFWFFAVMASLMSAIGYWDMRKTSVSFASVSAFKIFLKIAFVFLLADIIFCSYLAIFMWVVEMMEPTWNNEEQITRLGNICYAIFTGTGTGWYLQVCLVAILSILEWSKQPQTVDEEDMALILHDSNLNYATTSIICRNRQNKQREERLREELEERERRFRFLYWGRRIWNSRR</sequence>
<reference evidence="2" key="1">
    <citation type="submission" date="2021-07" db="EMBL/GenBank/DDBJ databases">
        <authorList>
            <person name="Durling M."/>
        </authorList>
    </citation>
    <scope>NUCLEOTIDE SEQUENCE</scope>
</reference>
<keyword evidence="1" id="KW-0812">Transmembrane</keyword>
<accession>A0A9N9LLA3</accession>
<feature type="transmembrane region" description="Helical" evidence="1">
    <location>
        <begin position="118"/>
        <end position="143"/>
    </location>
</feature>
<evidence type="ECO:0000313" key="3">
    <source>
        <dbReference type="Proteomes" id="UP000701801"/>
    </source>
</evidence>
<dbReference type="Proteomes" id="UP000701801">
    <property type="component" value="Unassembled WGS sequence"/>
</dbReference>
<name>A0A9N9LLA3_9HELO</name>
<keyword evidence="1" id="KW-1133">Transmembrane helix</keyword>